<evidence type="ECO:0000313" key="2">
    <source>
        <dbReference type="EMBL" id="NLR74115.1"/>
    </source>
</evidence>
<reference evidence="2 3" key="1">
    <citation type="submission" date="2020-04" db="EMBL/GenBank/DDBJ databases">
        <title>Draft genome of Leeia sp. IMCC25680.</title>
        <authorList>
            <person name="Song J."/>
            <person name="Cho J.-C."/>
        </authorList>
    </citation>
    <scope>NUCLEOTIDE SEQUENCE [LARGE SCALE GENOMIC DNA]</scope>
    <source>
        <strain evidence="2 3">IMCC25680</strain>
    </source>
</reference>
<keyword evidence="3" id="KW-1185">Reference proteome</keyword>
<dbReference type="InterPro" id="IPR052340">
    <property type="entry name" value="RNase_Y/CdgJ"/>
</dbReference>
<evidence type="ECO:0000313" key="3">
    <source>
        <dbReference type="Proteomes" id="UP000587991"/>
    </source>
</evidence>
<sequence length="288" mass="31977">MRVIAAQDAERLARNIVIPPRPALLDQLQQLIHQADPDPAQIAVVVGQDLSLTAAVIKVANSPLYGLEQKVATAPQAIQLLGQQNVLQILSGLMLRAAIGQATQPAQAARLEQFWHDSTQVAMISAMISKSLSGLSAEECYSFGLFRDCGIPVMMLRFADYLKTLALAEAARCEQFPLIENQFHDCDHVRIGYMVARAWLLPEELAQAILHHHEDPTLFQQTDASLSRVVTLVAVARLADHVQHTLQHAIQDSQWQKEDGAALLSWLGLTPTDYEDLRDAIHQRFHQH</sequence>
<proteinExistence type="predicted"/>
<dbReference type="PANTHER" id="PTHR33525:SF6">
    <property type="entry name" value="HDOD DOMAIN-CONTAINING PROTEIN"/>
    <property type="match status" value="1"/>
</dbReference>
<dbReference type="Gene3D" id="1.10.3210.10">
    <property type="entry name" value="Hypothetical protein af1432"/>
    <property type="match status" value="1"/>
</dbReference>
<dbReference type="Pfam" id="PF08668">
    <property type="entry name" value="HDOD"/>
    <property type="match status" value="1"/>
</dbReference>
<dbReference type="SUPFAM" id="SSF109604">
    <property type="entry name" value="HD-domain/PDEase-like"/>
    <property type="match status" value="1"/>
</dbReference>
<comment type="caution">
    <text evidence="2">The sequence shown here is derived from an EMBL/GenBank/DDBJ whole genome shotgun (WGS) entry which is preliminary data.</text>
</comment>
<dbReference type="AlphaFoldDB" id="A0A847S5P5"/>
<dbReference type="PANTHER" id="PTHR33525">
    <property type="match status" value="1"/>
</dbReference>
<dbReference type="PROSITE" id="PS51833">
    <property type="entry name" value="HDOD"/>
    <property type="match status" value="1"/>
</dbReference>
<dbReference type="EMBL" id="JABAIM010000001">
    <property type="protein sequence ID" value="NLR74115.1"/>
    <property type="molecule type" value="Genomic_DNA"/>
</dbReference>
<dbReference type="RefSeq" id="WP_168875747.1">
    <property type="nucleotide sequence ID" value="NZ_JABAIM010000001.1"/>
</dbReference>
<dbReference type="InterPro" id="IPR013976">
    <property type="entry name" value="HDOD"/>
</dbReference>
<dbReference type="Proteomes" id="UP000587991">
    <property type="component" value="Unassembled WGS sequence"/>
</dbReference>
<accession>A0A847S5P5</accession>
<feature type="domain" description="HDOD" evidence="1">
    <location>
        <begin position="18"/>
        <end position="215"/>
    </location>
</feature>
<evidence type="ECO:0000259" key="1">
    <source>
        <dbReference type="PROSITE" id="PS51833"/>
    </source>
</evidence>
<name>A0A847S5P5_9NEIS</name>
<protein>
    <submittedName>
        <fullName evidence="2">HDOD domain-containing protein</fullName>
    </submittedName>
</protein>
<organism evidence="2 3">
    <name type="scientific">Leeia aquatica</name>
    <dbReference type="NCBI Taxonomy" id="2725557"/>
    <lineage>
        <taxon>Bacteria</taxon>
        <taxon>Pseudomonadati</taxon>
        <taxon>Pseudomonadota</taxon>
        <taxon>Betaproteobacteria</taxon>
        <taxon>Neisseriales</taxon>
        <taxon>Leeiaceae</taxon>
        <taxon>Leeia</taxon>
    </lineage>
</organism>
<gene>
    <name evidence="2" type="ORF">HF682_02980</name>
</gene>